<accession>A0A150GAP0</accession>
<dbReference type="OrthoDB" id="7042322at2759"/>
<dbReference type="CDD" id="cd00609">
    <property type="entry name" value="AAT_like"/>
    <property type="match status" value="1"/>
</dbReference>
<gene>
    <name evidence="3" type="ORF">GPECTOR_42g846</name>
</gene>
<feature type="region of interest" description="Disordered" evidence="1">
    <location>
        <begin position="183"/>
        <end position="210"/>
    </location>
</feature>
<dbReference type="SUPFAM" id="SSF53383">
    <property type="entry name" value="PLP-dependent transferases"/>
    <property type="match status" value="1"/>
</dbReference>
<name>A0A150GAP0_GONPE</name>
<protein>
    <recommendedName>
        <fullName evidence="2">Aminotransferase class I/classII large domain-containing protein</fullName>
    </recommendedName>
</protein>
<reference evidence="4" key="1">
    <citation type="journal article" date="2016" name="Nat. Commun.">
        <title>The Gonium pectorale genome demonstrates co-option of cell cycle regulation during the evolution of multicellularity.</title>
        <authorList>
            <person name="Hanschen E.R."/>
            <person name="Marriage T.N."/>
            <person name="Ferris P.J."/>
            <person name="Hamaji T."/>
            <person name="Toyoda A."/>
            <person name="Fujiyama A."/>
            <person name="Neme R."/>
            <person name="Noguchi H."/>
            <person name="Minakuchi Y."/>
            <person name="Suzuki M."/>
            <person name="Kawai-Toyooka H."/>
            <person name="Smith D.R."/>
            <person name="Sparks H."/>
            <person name="Anderson J."/>
            <person name="Bakaric R."/>
            <person name="Luria V."/>
            <person name="Karger A."/>
            <person name="Kirschner M.W."/>
            <person name="Durand P.M."/>
            <person name="Michod R.E."/>
            <person name="Nozaki H."/>
            <person name="Olson B.J."/>
        </authorList>
    </citation>
    <scope>NUCLEOTIDE SEQUENCE [LARGE SCALE GENOMIC DNA]</scope>
    <source>
        <strain evidence="4">NIES-2863</strain>
    </source>
</reference>
<sequence length="427" mass="46049">MLPLTALASAAAHRLGSKDAELLLQYGPRQGYRAFRRALASFLTERYGTAVDAEHLMVTAGVSHGLDLAVGALARPGDTIVVECPTYFLVTPIFRDNHLTVVPMPTDANGLVVEELERWLRADASNRPRLLYTVPIHNNPRGTTLPPERRAALLRLAAEFDFTVLADEVYQLLSFPNADAAHDQLQHRRHEHQHPPTEAEAANSSPPAAVPPLPRPLRCYEAEGTDPRDSRVVSFGSFSKMLAPALRLGWLESSNPELLRRCRENGVISSGGCIAQMSAGTGASSVGVQGLAHSALELGLQDSHLDGVVRPGLAARCAALVAGLRRHLPPGACEGLMEPRGGYFVWLQLPAQVDSTELLALAERSHGVRFTPGPACGGGGHSCVRLSFAFYSEQELEEGARRLAAAVREYLEELGAGKQPGAQQRQQ</sequence>
<dbReference type="InterPro" id="IPR015421">
    <property type="entry name" value="PyrdxlP-dep_Trfase_major"/>
</dbReference>
<dbReference type="PANTHER" id="PTHR42858:SF1">
    <property type="entry name" value="LD15494P"/>
    <property type="match status" value="1"/>
</dbReference>
<dbReference type="InterPro" id="IPR015424">
    <property type="entry name" value="PyrdxlP-dep_Trfase"/>
</dbReference>
<dbReference type="InterPro" id="IPR004839">
    <property type="entry name" value="Aminotransferase_I/II_large"/>
</dbReference>
<dbReference type="Pfam" id="PF00155">
    <property type="entry name" value="Aminotran_1_2"/>
    <property type="match status" value="1"/>
</dbReference>
<evidence type="ECO:0000313" key="4">
    <source>
        <dbReference type="Proteomes" id="UP000075714"/>
    </source>
</evidence>
<dbReference type="Gene3D" id="3.40.640.10">
    <property type="entry name" value="Type I PLP-dependent aspartate aminotransferase-like (Major domain)"/>
    <property type="match status" value="1"/>
</dbReference>
<feature type="domain" description="Aminotransferase class I/classII large" evidence="2">
    <location>
        <begin position="8"/>
        <end position="403"/>
    </location>
</feature>
<dbReference type="InterPro" id="IPR015422">
    <property type="entry name" value="PyrdxlP-dep_Trfase_small"/>
</dbReference>
<keyword evidence="4" id="KW-1185">Reference proteome</keyword>
<organism evidence="3 4">
    <name type="scientific">Gonium pectorale</name>
    <name type="common">Green alga</name>
    <dbReference type="NCBI Taxonomy" id="33097"/>
    <lineage>
        <taxon>Eukaryota</taxon>
        <taxon>Viridiplantae</taxon>
        <taxon>Chlorophyta</taxon>
        <taxon>core chlorophytes</taxon>
        <taxon>Chlorophyceae</taxon>
        <taxon>CS clade</taxon>
        <taxon>Chlamydomonadales</taxon>
        <taxon>Volvocaceae</taxon>
        <taxon>Gonium</taxon>
    </lineage>
</organism>
<dbReference type="AlphaFoldDB" id="A0A150GAP0"/>
<dbReference type="GO" id="GO:0047536">
    <property type="term" value="F:2-aminoadipate transaminase activity"/>
    <property type="evidence" value="ECO:0007669"/>
    <property type="project" value="TreeGrafter"/>
</dbReference>
<evidence type="ECO:0000259" key="2">
    <source>
        <dbReference type="Pfam" id="PF00155"/>
    </source>
</evidence>
<dbReference type="EMBL" id="LSYV01000043">
    <property type="protein sequence ID" value="KXZ46635.1"/>
    <property type="molecule type" value="Genomic_DNA"/>
</dbReference>
<dbReference type="PANTHER" id="PTHR42858">
    <property type="entry name" value="AMINOTRANSFERASE"/>
    <property type="match status" value="1"/>
</dbReference>
<comment type="caution">
    <text evidence="3">The sequence shown here is derived from an EMBL/GenBank/DDBJ whole genome shotgun (WGS) entry which is preliminary data.</text>
</comment>
<dbReference type="STRING" id="33097.A0A150GAP0"/>
<evidence type="ECO:0000313" key="3">
    <source>
        <dbReference type="EMBL" id="KXZ46635.1"/>
    </source>
</evidence>
<dbReference type="GO" id="GO:0030170">
    <property type="term" value="F:pyridoxal phosphate binding"/>
    <property type="evidence" value="ECO:0007669"/>
    <property type="project" value="InterPro"/>
</dbReference>
<proteinExistence type="predicted"/>
<dbReference type="Proteomes" id="UP000075714">
    <property type="component" value="Unassembled WGS sequence"/>
</dbReference>
<dbReference type="Gene3D" id="3.90.1150.10">
    <property type="entry name" value="Aspartate Aminotransferase, domain 1"/>
    <property type="match status" value="1"/>
</dbReference>
<evidence type="ECO:0000256" key="1">
    <source>
        <dbReference type="SAM" id="MobiDB-lite"/>
    </source>
</evidence>
<feature type="compositionally biased region" description="Low complexity" evidence="1">
    <location>
        <begin position="196"/>
        <end position="207"/>
    </location>
</feature>